<dbReference type="Pfam" id="PF00431">
    <property type="entry name" value="CUB"/>
    <property type="match status" value="1"/>
</dbReference>
<evidence type="ECO:0000313" key="9">
    <source>
        <dbReference type="EMBL" id="KAK3760083.1"/>
    </source>
</evidence>
<dbReference type="PROSITE" id="PS01180">
    <property type="entry name" value="CUB"/>
    <property type="match status" value="1"/>
</dbReference>
<dbReference type="Gene3D" id="3.10.100.10">
    <property type="entry name" value="Mannose-Binding Protein A, subunit A"/>
    <property type="match status" value="1"/>
</dbReference>
<dbReference type="InterPro" id="IPR052309">
    <property type="entry name" value="C-type_Lectin_Domain_Fam1"/>
</dbReference>
<keyword evidence="2" id="KW-1015">Disulfide bond</keyword>
<organism evidence="9 10">
    <name type="scientific">Elysia crispata</name>
    <name type="common">lettuce slug</name>
    <dbReference type="NCBI Taxonomy" id="231223"/>
    <lineage>
        <taxon>Eukaryota</taxon>
        <taxon>Metazoa</taxon>
        <taxon>Spiralia</taxon>
        <taxon>Lophotrochozoa</taxon>
        <taxon>Mollusca</taxon>
        <taxon>Gastropoda</taxon>
        <taxon>Heterobranchia</taxon>
        <taxon>Euthyneura</taxon>
        <taxon>Panpulmonata</taxon>
        <taxon>Sacoglossa</taxon>
        <taxon>Placobranchoidea</taxon>
        <taxon>Plakobranchidae</taxon>
        <taxon>Elysia</taxon>
    </lineage>
</organism>
<comment type="caution">
    <text evidence="4">Lacks conserved residue(s) required for the propagation of feature annotation.</text>
</comment>
<dbReference type="SMART" id="SM00034">
    <property type="entry name" value="CLECT"/>
    <property type="match status" value="1"/>
</dbReference>
<keyword evidence="5" id="KW-0812">Transmembrane</keyword>
<dbReference type="PANTHER" id="PTHR46490">
    <property type="entry name" value="C-TYPE LECTIN DOMAIN FAMILY 12 MEMBER A-RELATED"/>
    <property type="match status" value="1"/>
</dbReference>
<feature type="domain" description="CUB" evidence="7">
    <location>
        <begin position="37"/>
        <end position="163"/>
    </location>
</feature>
<name>A0AAE0YZQ3_9GAST</name>
<sequence length="408" mass="45906">MPTAVIFIILVHLLLRSGETAKPGSGNNTNKLVEYFCSRSGPTEIPEQTEGKIITLFKGNSFYENNQFCQWNLNAGSGNRIQIEVDQWKLQYAPPRALCDSYDHIKVADDDGFLVSWCQILPIFKSPFNINSRGQNLTISFQSDQTTPRNQRYSGGRLSFRIFDASDCPPNWISHKDTCFTLKHITQTWSDGQKTCNFEQSNLASIESQEEFDFLKTSYKGVFSKVWFGLNDKSIFGNFKWIDNSSAAGAFKAMSSLKADPFNHCGLIDFKKSTVKMADCENDASVLCRTAKGKVSKIYPIPLFKTDKGNEKDSKTSRGLLLGVLIPCILLLLLIVLTVTLYRHREKFSCFRSQTTAKRSQELNQQEELSLAQPSAPACCDEPYHPYNAPGHYISPPTYEEALESNAV</sequence>
<feature type="domain" description="C-type lectin" evidence="8">
    <location>
        <begin position="175"/>
        <end position="289"/>
    </location>
</feature>
<dbReference type="InterPro" id="IPR000859">
    <property type="entry name" value="CUB_dom"/>
</dbReference>
<evidence type="ECO:0000256" key="2">
    <source>
        <dbReference type="ARBA" id="ARBA00023157"/>
    </source>
</evidence>
<keyword evidence="1" id="KW-0430">Lectin</keyword>
<dbReference type="PANTHER" id="PTHR46490:SF6">
    <property type="entry name" value="ASIALOGLYCOPROTEIN RECEPTOR 1-LIKE-RELATED"/>
    <property type="match status" value="1"/>
</dbReference>
<feature type="chain" id="PRO_5042207708" evidence="6">
    <location>
        <begin position="21"/>
        <end position="408"/>
    </location>
</feature>
<dbReference type="AlphaFoldDB" id="A0AAE0YZQ3"/>
<dbReference type="InterPro" id="IPR001304">
    <property type="entry name" value="C-type_lectin-like"/>
</dbReference>
<dbReference type="InterPro" id="IPR035914">
    <property type="entry name" value="Sperma_CUB_dom_sf"/>
</dbReference>
<feature type="transmembrane region" description="Helical" evidence="5">
    <location>
        <begin position="320"/>
        <end position="342"/>
    </location>
</feature>
<evidence type="ECO:0000256" key="3">
    <source>
        <dbReference type="ARBA" id="ARBA00023180"/>
    </source>
</evidence>
<evidence type="ECO:0000259" key="8">
    <source>
        <dbReference type="PROSITE" id="PS50041"/>
    </source>
</evidence>
<gene>
    <name evidence="9" type="ORF">RRG08_064753</name>
</gene>
<dbReference type="SUPFAM" id="SSF56436">
    <property type="entry name" value="C-type lectin-like"/>
    <property type="match status" value="1"/>
</dbReference>
<evidence type="ECO:0000259" key="7">
    <source>
        <dbReference type="PROSITE" id="PS01180"/>
    </source>
</evidence>
<dbReference type="Pfam" id="PF00059">
    <property type="entry name" value="Lectin_C"/>
    <property type="match status" value="1"/>
</dbReference>
<dbReference type="Gene3D" id="2.60.120.290">
    <property type="entry name" value="Spermadhesin, CUB domain"/>
    <property type="match status" value="1"/>
</dbReference>
<dbReference type="InterPro" id="IPR016186">
    <property type="entry name" value="C-type_lectin-like/link_sf"/>
</dbReference>
<evidence type="ECO:0000256" key="1">
    <source>
        <dbReference type="ARBA" id="ARBA00022734"/>
    </source>
</evidence>
<dbReference type="Proteomes" id="UP001283361">
    <property type="component" value="Unassembled WGS sequence"/>
</dbReference>
<dbReference type="EMBL" id="JAWDGP010005047">
    <property type="protein sequence ID" value="KAK3760083.1"/>
    <property type="molecule type" value="Genomic_DNA"/>
</dbReference>
<reference evidence="9" key="1">
    <citation type="journal article" date="2023" name="G3 (Bethesda)">
        <title>A reference genome for the long-term kleptoplast-retaining sea slug Elysia crispata morphotype clarki.</title>
        <authorList>
            <person name="Eastman K.E."/>
            <person name="Pendleton A.L."/>
            <person name="Shaikh M.A."/>
            <person name="Suttiyut T."/>
            <person name="Ogas R."/>
            <person name="Tomko P."/>
            <person name="Gavelis G."/>
            <person name="Widhalm J.R."/>
            <person name="Wisecaver J.H."/>
        </authorList>
    </citation>
    <scope>NUCLEOTIDE SEQUENCE</scope>
    <source>
        <strain evidence="9">ECLA1</strain>
    </source>
</reference>
<comment type="caution">
    <text evidence="9">The sequence shown here is derived from an EMBL/GenBank/DDBJ whole genome shotgun (WGS) entry which is preliminary data.</text>
</comment>
<evidence type="ECO:0000256" key="4">
    <source>
        <dbReference type="PROSITE-ProRule" id="PRU00059"/>
    </source>
</evidence>
<proteinExistence type="predicted"/>
<keyword evidence="5" id="KW-1133">Transmembrane helix</keyword>
<evidence type="ECO:0000256" key="5">
    <source>
        <dbReference type="SAM" id="Phobius"/>
    </source>
</evidence>
<dbReference type="InterPro" id="IPR016187">
    <property type="entry name" value="CTDL_fold"/>
</dbReference>
<keyword evidence="6" id="KW-0732">Signal</keyword>
<evidence type="ECO:0000256" key="6">
    <source>
        <dbReference type="SAM" id="SignalP"/>
    </source>
</evidence>
<dbReference type="GO" id="GO:0030246">
    <property type="term" value="F:carbohydrate binding"/>
    <property type="evidence" value="ECO:0007669"/>
    <property type="project" value="UniProtKB-KW"/>
</dbReference>
<keyword evidence="5" id="KW-0472">Membrane</keyword>
<keyword evidence="10" id="KW-1185">Reference proteome</keyword>
<dbReference type="PROSITE" id="PS50041">
    <property type="entry name" value="C_TYPE_LECTIN_2"/>
    <property type="match status" value="1"/>
</dbReference>
<keyword evidence="3" id="KW-0325">Glycoprotein</keyword>
<feature type="signal peptide" evidence="6">
    <location>
        <begin position="1"/>
        <end position="20"/>
    </location>
</feature>
<dbReference type="SUPFAM" id="SSF49854">
    <property type="entry name" value="Spermadhesin, CUB domain"/>
    <property type="match status" value="1"/>
</dbReference>
<protein>
    <submittedName>
        <fullName evidence="9">Uncharacterized protein</fullName>
    </submittedName>
</protein>
<accession>A0AAE0YZQ3</accession>
<evidence type="ECO:0000313" key="10">
    <source>
        <dbReference type="Proteomes" id="UP001283361"/>
    </source>
</evidence>